<proteinExistence type="inferred from homology"/>
<dbReference type="OrthoDB" id="3176171at2759"/>
<dbReference type="Pfam" id="PF25764">
    <property type="entry name" value="KIF21A_4th"/>
    <property type="match status" value="2"/>
</dbReference>
<keyword evidence="14" id="KW-1185">Reference proteome</keyword>
<sequence length="1241" mass="140365">ILCLLREFSSSQMNGSNGNDAILKQLGSFSDLHDALKEREEELELLRDSQRKHPRKTMDQGSSPLMKLESNVDASLPLTWPKLLSPKKTISQACSPMVNALSEADDTVTFARPSLAVPAKDKVKKRKTNLETIGETKVPRYSPSEFDSDGAVSDDDCTADPDWVHTPLGKLIRKNRMYSHEIPRSSDMSIRCSCPMQESLKVAAALLDARNATARAGRTTGNAVTPANAAIVSTECNLCCRKINRGERSRLTVVWRRYESAVSFAEDDASLERHVIAADSVEDNECGAQPILVFAMPKPTSDSIKVAVRVRPLVEKETTEGCKQAVFVNQNQVLIYSAKKAFAYNFAFDPTAGQSYIYDCCVRPMIPNLFKGYNVTIFAYGQTGSGKTYTMGTDFRNSTSDDAGIIPRAVEEIFSTIDSSEDSENTTVRVSFIELYKEKLQDLLSEQGNSPLDIREAATGGAYIPNLSESTVTSLDETLVLLKQGGLRRVTGATAMNMQSSRSHAIFTVVIKSIVSENGQKEERTGKFHLVDLAGSENAKKTHATGERFEEGKKINLGLLALRNVLTGHCSKKEYINYRDSKLTRLLQDSLGGNSKTLMIACVSPADSNLSETTSTLSYAEIAQLIQNKPVINRDPRAAEIAELRQQLSQLQARLLAGQGGQSSEELQECQALVRKLKSENAFLKTHLHSALDEARILYEKSMLAESGLVRMRRKIEELKDRMCQAQISFNNSFLDGSIVMPANVSQETLQSHKLKLEEIYQQVIAIQHDEDECAKERLNQERSLRLPVCEASSKEAVDGHAEVVESEYNEEEGLMQRAKLQTDLHNLDEELLEKEDLVQKLTANMAKVAELQMQYQEVEQKLLSLESEKQQLEAEQKESHKKIQVQKIAEERRRRIMELELELKEMRKKKRDHEQILKLKQKQEEQLVKLTNEIQVVQFSDNSLGNLLTSTGFTEPSCVLQVMKQTRVKLMKQMQEASNQFRKWKVEKEREIHKLKEQDRKREAATVRMKQQHAREQDALRQRMERTQALNRRLKETLNKQCEVAKTRSVLMAQKAANRPQAMSAWIQQELDLAAGNKEAQLAIKELMDDRSEIVNRLRALREQYAGESDKEKQVVLQKEITELEEVLEMRQAQITNLQENVFSKEEGSASWDGITSLHHAREALNCLFQAATDAKAVGGFREVELKRLQSENDDMKTRMKDLEESWEAEKQRLERKLTHYQRQKEEQMPKPNGVFILVN</sequence>
<feature type="non-terminal residue" evidence="13">
    <location>
        <position position="1241"/>
    </location>
</feature>
<dbReference type="InterPro" id="IPR027640">
    <property type="entry name" value="Kinesin-like_fam"/>
</dbReference>
<dbReference type="Proteomes" id="UP000677054">
    <property type="component" value="Unassembled WGS sequence"/>
</dbReference>
<evidence type="ECO:0000313" key="14">
    <source>
        <dbReference type="Proteomes" id="UP000677054"/>
    </source>
</evidence>
<keyword evidence="7 10" id="KW-0505">Motor protein</keyword>
<dbReference type="InterPro" id="IPR001752">
    <property type="entry name" value="Kinesin_motor_dom"/>
</dbReference>
<organism evidence="13">
    <name type="scientific">Darwinula stevensoni</name>
    <dbReference type="NCBI Taxonomy" id="69355"/>
    <lineage>
        <taxon>Eukaryota</taxon>
        <taxon>Metazoa</taxon>
        <taxon>Ecdysozoa</taxon>
        <taxon>Arthropoda</taxon>
        <taxon>Crustacea</taxon>
        <taxon>Oligostraca</taxon>
        <taxon>Ostracoda</taxon>
        <taxon>Podocopa</taxon>
        <taxon>Podocopida</taxon>
        <taxon>Darwinulocopina</taxon>
        <taxon>Darwinuloidea</taxon>
        <taxon>Darwinulidae</taxon>
        <taxon>Darwinula</taxon>
    </lineage>
</organism>
<feature type="coiled-coil region" evidence="11">
    <location>
        <begin position="1078"/>
        <end position="1142"/>
    </location>
</feature>
<dbReference type="GO" id="GO:0005874">
    <property type="term" value="C:microtubule"/>
    <property type="evidence" value="ECO:0007669"/>
    <property type="project" value="UniProtKB-KW"/>
</dbReference>
<dbReference type="GO" id="GO:0005875">
    <property type="term" value="C:microtubule associated complex"/>
    <property type="evidence" value="ECO:0007669"/>
    <property type="project" value="TreeGrafter"/>
</dbReference>
<dbReference type="EMBL" id="CAJPEV010005139">
    <property type="protein sequence ID" value="CAG0902800.1"/>
    <property type="molecule type" value="Genomic_DNA"/>
</dbReference>
<evidence type="ECO:0000256" key="3">
    <source>
        <dbReference type="ARBA" id="ARBA00022701"/>
    </source>
</evidence>
<keyword evidence="5 10" id="KW-0067">ATP-binding</keyword>
<dbReference type="GO" id="GO:0007018">
    <property type="term" value="P:microtubule-based movement"/>
    <property type="evidence" value="ECO:0007669"/>
    <property type="project" value="InterPro"/>
</dbReference>
<comment type="subcellular location">
    <subcellularLocation>
        <location evidence="1">Cytoplasm</location>
        <location evidence="1">Cytoskeleton</location>
    </subcellularLocation>
</comment>
<dbReference type="SMART" id="SM00129">
    <property type="entry name" value="KISc"/>
    <property type="match status" value="1"/>
</dbReference>
<keyword evidence="8" id="KW-0206">Cytoskeleton</keyword>
<dbReference type="GO" id="GO:0003777">
    <property type="term" value="F:microtubule motor activity"/>
    <property type="evidence" value="ECO:0007669"/>
    <property type="project" value="InterPro"/>
</dbReference>
<keyword evidence="4 10" id="KW-0547">Nucleotide-binding</keyword>
<dbReference type="Pfam" id="PF00225">
    <property type="entry name" value="Kinesin"/>
    <property type="match status" value="1"/>
</dbReference>
<dbReference type="GO" id="GO:0008017">
    <property type="term" value="F:microtubule binding"/>
    <property type="evidence" value="ECO:0007669"/>
    <property type="project" value="InterPro"/>
</dbReference>
<dbReference type="GO" id="GO:0007052">
    <property type="term" value="P:mitotic spindle organization"/>
    <property type="evidence" value="ECO:0007669"/>
    <property type="project" value="TreeGrafter"/>
</dbReference>
<evidence type="ECO:0000256" key="7">
    <source>
        <dbReference type="ARBA" id="ARBA00023175"/>
    </source>
</evidence>
<keyword evidence="2" id="KW-0963">Cytoplasm</keyword>
<dbReference type="PANTHER" id="PTHR47969">
    <property type="entry name" value="CHROMOSOME-ASSOCIATED KINESIN KIF4A-RELATED"/>
    <property type="match status" value="1"/>
</dbReference>
<evidence type="ECO:0000256" key="6">
    <source>
        <dbReference type="ARBA" id="ARBA00023054"/>
    </source>
</evidence>
<keyword evidence="6 11" id="KW-0175">Coiled coil</keyword>
<protein>
    <recommendedName>
        <fullName evidence="12">Kinesin motor domain-containing protein</fullName>
    </recommendedName>
</protein>
<dbReference type="InterPro" id="IPR027417">
    <property type="entry name" value="P-loop_NTPase"/>
</dbReference>
<reference evidence="13" key="1">
    <citation type="submission" date="2020-11" db="EMBL/GenBank/DDBJ databases">
        <authorList>
            <person name="Tran Van P."/>
        </authorList>
    </citation>
    <scope>NUCLEOTIDE SEQUENCE</scope>
</reference>
<feature type="binding site" evidence="10">
    <location>
        <begin position="381"/>
        <end position="388"/>
    </location>
    <ligand>
        <name>ATP</name>
        <dbReference type="ChEBI" id="CHEBI:30616"/>
    </ligand>
</feature>
<evidence type="ECO:0000256" key="9">
    <source>
        <dbReference type="ARBA" id="ARBA00034704"/>
    </source>
</evidence>
<evidence type="ECO:0000256" key="11">
    <source>
        <dbReference type="SAM" id="Coils"/>
    </source>
</evidence>
<dbReference type="InterPro" id="IPR019821">
    <property type="entry name" value="Kinesin_motor_CS"/>
</dbReference>
<dbReference type="PRINTS" id="PR00380">
    <property type="entry name" value="KINESINHEAVY"/>
</dbReference>
<gene>
    <name evidence="13" type="ORF">DSTB1V02_LOCUS12744</name>
</gene>
<evidence type="ECO:0000256" key="8">
    <source>
        <dbReference type="ARBA" id="ARBA00023212"/>
    </source>
</evidence>
<dbReference type="EMBL" id="LR904656">
    <property type="protein sequence ID" value="CAD7252993.1"/>
    <property type="molecule type" value="Genomic_DNA"/>
</dbReference>
<keyword evidence="3" id="KW-0493">Microtubule</keyword>
<dbReference type="InterPro" id="IPR036961">
    <property type="entry name" value="Kinesin_motor_dom_sf"/>
</dbReference>
<evidence type="ECO:0000259" key="12">
    <source>
        <dbReference type="PROSITE" id="PS50067"/>
    </source>
</evidence>
<evidence type="ECO:0000256" key="4">
    <source>
        <dbReference type="ARBA" id="ARBA00022741"/>
    </source>
</evidence>
<feature type="coiled-coil region" evidence="11">
    <location>
        <begin position="802"/>
        <end position="934"/>
    </location>
</feature>
<feature type="domain" description="Kinesin motor" evidence="12">
    <location>
        <begin position="303"/>
        <end position="626"/>
    </location>
</feature>
<evidence type="ECO:0000256" key="1">
    <source>
        <dbReference type="ARBA" id="ARBA00004245"/>
    </source>
</evidence>
<evidence type="ECO:0000313" key="13">
    <source>
        <dbReference type="EMBL" id="CAD7252993.1"/>
    </source>
</evidence>
<accession>A0A7R9AFW2</accession>
<dbReference type="GO" id="GO:0051231">
    <property type="term" value="P:spindle elongation"/>
    <property type="evidence" value="ECO:0007669"/>
    <property type="project" value="TreeGrafter"/>
</dbReference>
<dbReference type="PROSITE" id="PS00411">
    <property type="entry name" value="KINESIN_MOTOR_1"/>
    <property type="match status" value="1"/>
</dbReference>
<feature type="coiled-coil region" evidence="11">
    <location>
        <begin position="1187"/>
        <end position="1225"/>
    </location>
</feature>
<comment type="similarity">
    <text evidence="9">Belongs to the TRAFAC class myosin-kinesin ATPase superfamily. Kinesin family. KIN-5/BimC subfamily.</text>
</comment>
<dbReference type="GO" id="GO:0005524">
    <property type="term" value="F:ATP binding"/>
    <property type="evidence" value="ECO:0007669"/>
    <property type="project" value="UniProtKB-UniRule"/>
</dbReference>
<name>A0A7R9AFW2_9CRUS</name>
<dbReference type="PANTHER" id="PTHR47969:SF15">
    <property type="entry name" value="CHROMOSOME-ASSOCIATED KINESIN KIF4A-RELATED"/>
    <property type="match status" value="1"/>
</dbReference>
<feature type="coiled-coil region" evidence="11">
    <location>
        <begin position="961"/>
        <end position="1038"/>
    </location>
</feature>
<dbReference type="AlphaFoldDB" id="A0A7R9AFW2"/>
<dbReference type="FunFam" id="3.40.850.10:FF:000019">
    <property type="entry name" value="Kinesin-like protein KIN-5D"/>
    <property type="match status" value="1"/>
</dbReference>
<dbReference type="PROSITE" id="PS50067">
    <property type="entry name" value="KINESIN_MOTOR_2"/>
    <property type="match status" value="1"/>
</dbReference>
<evidence type="ECO:0000256" key="5">
    <source>
        <dbReference type="ARBA" id="ARBA00022840"/>
    </source>
</evidence>
<dbReference type="Gene3D" id="3.40.850.10">
    <property type="entry name" value="Kinesin motor domain"/>
    <property type="match status" value="1"/>
</dbReference>
<evidence type="ECO:0000256" key="10">
    <source>
        <dbReference type="PROSITE-ProRule" id="PRU00283"/>
    </source>
</evidence>
<dbReference type="SUPFAM" id="SSF52540">
    <property type="entry name" value="P-loop containing nucleoside triphosphate hydrolases"/>
    <property type="match status" value="1"/>
</dbReference>
<evidence type="ECO:0000256" key="2">
    <source>
        <dbReference type="ARBA" id="ARBA00022490"/>
    </source>
</evidence>